<name>A0ABS2RNA5_9ACTN</name>
<keyword evidence="3" id="KW-1185">Reference proteome</keyword>
<organism evidence="2 3">
    <name type="scientific">Microlunatus panaciterrae</name>
    <dbReference type="NCBI Taxonomy" id="400768"/>
    <lineage>
        <taxon>Bacteria</taxon>
        <taxon>Bacillati</taxon>
        <taxon>Actinomycetota</taxon>
        <taxon>Actinomycetes</taxon>
        <taxon>Propionibacteriales</taxon>
        <taxon>Propionibacteriaceae</taxon>
        <taxon>Microlunatus</taxon>
    </lineage>
</organism>
<dbReference type="Pfam" id="PF07812">
    <property type="entry name" value="TfuA"/>
    <property type="match status" value="1"/>
</dbReference>
<evidence type="ECO:0000313" key="3">
    <source>
        <dbReference type="Proteomes" id="UP000704762"/>
    </source>
</evidence>
<evidence type="ECO:0000259" key="1">
    <source>
        <dbReference type="Pfam" id="PF07812"/>
    </source>
</evidence>
<reference evidence="2 3" key="1">
    <citation type="submission" date="2021-01" db="EMBL/GenBank/DDBJ databases">
        <title>Sequencing the genomes of 1000 actinobacteria strains.</title>
        <authorList>
            <person name="Klenk H.-P."/>
        </authorList>
    </citation>
    <scope>NUCLEOTIDE SEQUENCE [LARGE SCALE GENOMIC DNA]</scope>
    <source>
        <strain evidence="2 3">DSM 18662</strain>
    </source>
</reference>
<gene>
    <name evidence="2" type="ORF">JOE57_002350</name>
</gene>
<comment type="caution">
    <text evidence="2">The sequence shown here is derived from an EMBL/GenBank/DDBJ whole genome shotgun (WGS) entry which is preliminary data.</text>
</comment>
<dbReference type="RefSeq" id="WP_204918189.1">
    <property type="nucleotide sequence ID" value="NZ_BAAAQP010000003.1"/>
</dbReference>
<evidence type="ECO:0000313" key="2">
    <source>
        <dbReference type="EMBL" id="MBM7799429.1"/>
    </source>
</evidence>
<feature type="domain" description="TfuA-like core" evidence="1">
    <location>
        <begin position="50"/>
        <end position="167"/>
    </location>
</feature>
<dbReference type="EMBL" id="JAFBCF010000001">
    <property type="protein sequence ID" value="MBM7799429.1"/>
    <property type="molecule type" value="Genomic_DNA"/>
</dbReference>
<dbReference type="Proteomes" id="UP000704762">
    <property type="component" value="Unassembled WGS sequence"/>
</dbReference>
<sequence>MSTVVFVGPSVPRGLVRQHFQGEIHPPIRRGDLDALLARPDRPARVGIVDGEFLQSLAATPKEMLRAIDAGVTLYGSASMGALRAVECAPYGMIGVGHIYDLYASGEIDADDEVAMTFDPETLTAISEPMVNIRVAMTIAAESGAIEAATARAAVAVAAALYFPDRSYPQLLRRLRDVVAAAELSRLAAFVSGACLPDQKRTDALEMMRRMVADSHPPEQDDGS</sequence>
<accession>A0ABS2RNA5</accession>
<protein>
    <recommendedName>
        <fullName evidence="1">TfuA-like core domain-containing protein</fullName>
    </recommendedName>
</protein>
<dbReference type="InterPro" id="IPR012924">
    <property type="entry name" value="TfuA_core"/>
</dbReference>
<proteinExistence type="predicted"/>